<keyword evidence="3" id="KW-1185">Reference proteome</keyword>
<evidence type="ECO:0000313" key="2">
    <source>
        <dbReference type="EMBL" id="RZC57397.1"/>
    </source>
</evidence>
<feature type="domain" description="F-box" evidence="1">
    <location>
        <begin position="1"/>
        <end position="49"/>
    </location>
</feature>
<dbReference type="NCBIfam" id="TIGR01640">
    <property type="entry name" value="F_box_assoc_1"/>
    <property type="match status" value="1"/>
</dbReference>
<accession>A0A4Y7J9A6</accession>
<dbReference type="Pfam" id="PF07734">
    <property type="entry name" value="FBA_1"/>
    <property type="match status" value="1"/>
</dbReference>
<dbReference type="Gene3D" id="1.20.1280.50">
    <property type="match status" value="1"/>
</dbReference>
<dbReference type="PROSITE" id="PS50181">
    <property type="entry name" value="FBOX"/>
    <property type="match status" value="1"/>
</dbReference>
<sequence length="311" mass="35100">MSSIPEEIQENILLRLPVKSNARFKAVCKNWNTLICSPKFVNDHLIRTRKNPRIMIRDANCWEGKDIFYIIDYDSISSASSSSCKCEAVVRLNYPVSEKNGVINRYYNILGSCDGLLCLDAPRSHTYTPILWNPSTREYNEIIPPPDNLEWPSYGFGYDNKIDDYKLVCIASIEDGADEVNAAYAYTLKSGSWRKVVETIPCADFENPAGLLLNGVLHWQLATVTGKISKSIVAFDISNEKFTNLPFPQEIILRPAHSSCHLGVLGASLCIICGVPNVQVDVWVMQNYGVKESWTKLFTTTQEKILHIQNR</sequence>
<dbReference type="Proteomes" id="UP000316621">
    <property type="component" value="Chromosome 4"/>
</dbReference>
<reference evidence="2 3" key="1">
    <citation type="journal article" date="2018" name="Science">
        <title>The opium poppy genome and morphinan production.</title>
        <authorList>
            <person name="Guo L."/>
            <person name="Winzer T."/>
            <person name="Yang X."/>
            <person name="Li Y."/>
            <person name="Ning Z."/>
            <person name="He Z."/>
            <person name="Teodor R."/>
            <person name="Lu Y."/>
            <person name="Bowser T.A."/>
            <person name="Graham I.A."/>
            <person name="Ye K."/>
        </authorList>
    </citation>
    <scope>NUCLEOTIDE SEQUENCE [LARGE SCALE GENOMIC DNA]</scope>
    <source>
        <strain evidence="3">cv. HN1</strain>
        <tissue evidence="2">Leaves</tissue>
    </source>
</reference>
<dbReference type="SMART" id="SM00256">
    <property type="entry name" value="FBOX"/>
    <property type="match status" value="1"/>
</dbReference>
<evidence type="ECO:0000313" key="3">
    <source>
        <dbReference type="Proteomes" id="UP000316621"/>
    </source>
</evidence>
<dbReference type="InterPro" id="IPR011043">
    <property type="entry name" value="Gal_Oxase/kelch_b-propeller"/>
</dbReference>
<dbReference type="Pfam" id="PF00646">
    <property type="entry name" value="F-box"/>
    <property type="match status" value="1"/>
</dbReference>
<dbReference type="PANTHER" id="PTHR31672:SF13">
    <property type="entry name" value="F-BOX PROTEIN CPR30-LIKE"/>
    <property type="match status" value="1"/>
</dbReference>
<dbReference type="SUPFAM" id="SSF50965">
    <property type="entry name" value="Galactose oxidase, central domain"/>
    <property type="match status" value="1"/>
</dbReference>
<dbReference type="EMBL" id="CM010718">
    <property type="protein sequence ID" value="RZC57397.1"/>
    <property type="molecule type" value="Genomic_DNA"/>
</dbReference>
<dbReference type="OMA" id="EAQIWAF"/>
<gene>
    <name evidence="2" type="ORF">C5167_004699</name>
</gene>
<dbReference type="OrthoDB" id="591557at2759"/>
<dbReference type="InterPro" id="IPR036047">
    <property type="entry name" value="F-box-like_dom_sf"/>
</dbReference>
<dbReference type="InterPro" id="IPR050796">
    <property type="entry name" value="SCF_F-box_component"/>
</dbReference>
<dbReference type="InterPro" id="IPR017451">
    <property type="entry name" value="F-box-assoc_interact_dom"/>
</dbReference>
<protein>
    <recommendedName>
        <fullName evidence="1">F-box domain-containing protein</fullName>
    </recommendedName>
</protein>
<dbReference type="InterPro" id="IPR001810">
    <property type="entry name" value="F-box_dom"/>
</dbReference>
<dbReference type="CDD" id="cd22157">
    <property type="entry name" value="F-box_AtFBW1-like"/>
    <property type="match status" value="1"/>
</dbReference>
<dbReference type="STRING" id="3469.A0A4Y7J9A6"/>
<evidence type="ECO:0000259" key="1">
    <source>
        <dbReference type="PROSITE" id="PS50181"/>
    </source>
</evidence>
<name>A0A4Y7J9A6_PAPSO</name>
<proteinExistence type="predicted"/>
<dbReference type="InterPro" id="IPR006527">
    <property type="entry name" value="F-box-assoc_dom_typ1"/>
</dbReference>
<organism evidence="2 3">
    <name type="scientific">Papaver somniferum</name>
    <name type="common">Opium poppy</name>
    <dbReference type="NCBI Taxonomy" id="3469"/>
    <lineage>
        <taxon>Eukaryota</taxon>
        <taxon>Viridiplantae</taxon>
        <taxon>Streptophyta</taxon>
        <taxon>Embryophyta</taxon>
        <taxon>Tracheophyta</taxon>
        <taxon>Spermatophyta</taxon>
        <taxon>Magnoliopsida</taxon>
        <taxon>Ranunculales</taxon>
        <taxon>Papaveraceae</taxon>
        <taxon>Papaveroideae</taxon>
        <taxon>Papaver</taxon>
    </lineage>
</organism>
<dbReference type="SUPFAM" id="SSF81383">
    <property type="entry name" value="F-box domain"/>
    <property type="match status" value="1"/>
</dbReference>
<dbReference type="AlphaFoldDB" id="A0A4Y7J9A6"/>
<dbReference type="PANTHER" id="PTHR31672">
    <property type="entry name" value="BNACNNG10540D PROTEIN"/>
    <property type="match status" value="1"/>
</dbReference>
<dbReference type="Gramene" id="RZC57397">
    <property type="protein sequence ID" value="RZC57397"/>
    <property type="gene ID" value="C5167_004699"/>
</dbReference>